<dbReference type="KEGG" id="tsph:KIH39_19140"/>
<accession>A0A8E6B5U7</accession>
<evidence type="ECO:0000256" key="1">
    <source>
        <dbReference type="SAM" id="MobiDB-lite"/>
    </source>
</evidence>
<evidence type="ECO:0000313" key="2">
    <source>
        <dbReference type="EMBL" id="QVL30950.1"/>
    </source>
</evidence>
<sequence length="66" mass="7023">MGGPPTSGPQGTPGVHPEAEARSATPARQAKTPAMTMIFRKASMLKRISSSKELGEFRKKNSNPTL</sequence>
<name>A0A8E6B5U7_9BACT</name>
<protein>
    <submittedName>
        <fullName evidence="2">Uncharacterized protein</fullName>
    </submittedName>
</protein>
<reference evidence="2" key="1">
    <citation type="submission" date="2021-05" db="EMBL/GenBank/DDBJ databases">
        <title>Complete genome sequence of the cellulolytic planctomycete Telmatocola sphagniphila SP2T and characterization of the first cellulase from planctomycetes.</title>
        <authorList>
            <person name="Rakitin A.L."/>
            <person name="Beletsky A.V."/>
            <person name="Naumoff D.G."/>
            <person name="Kulichevskaya I.S."/>
            <person name="Mardanov A.V."/>
            <person name="Ravin N.V."/>
            <person name="Dedysh S.N."/>
        </authorList>
    </citation>
    <scope>NUCLEOTIDE SEQUENCE</scope>
    <source>
        <strain evidence="2">SP2T</strain>
    </source>
</reference>
<feature type="region of interest" description="Disordered" evidence="1">
    <location>
        <begin position="1"/>
        <end position="33"/>
    </location>
</feature>
<dbReference type="AlphaFoldDB" id="A0A8E6B5U7"/>
<gene>
    <name evidence="2" type="ORF">KIH39_19140</name>
</gene>
<dbReference type="RefSeq" id="WP_213494832.1">
    <property type="nucleotide sequence ID" value="NZ_CP074694.1"/>
</dbReference>
<dbReference type="Proteomes" id="UP000676194">
    <property type="component" value="Chromosome"/>
</dbReference>
<proteinExistence type="predicted"/>
<organism evidence="2 3">
    <name type="scientific">Telmatocola sphagniphila</name>
    <dbReference type="NCBI Taxonomy" id="1123043"/>
    <lineage>
        <taxon>Bacteria</taxon>
        <taxon>Pseudomonadati</taxon>
        <taxon>Planctomycetota</taxon>
        <taxon>Planctomycetia</taxon>
        <taxon>Gemmatales</taxon>
        <taxon>Gemmataceae</taxon>
    </lineage>
</organism>
<evidence type="ECO:0000313" key="3">
    <source>
        <dbReference type="Proteomes" id="UP000676194"/>
    </source>
</evidence>
<dbReference type="EMBL" id="CP074694">
    <property type="protein sequence ID" value="QVL30950.1"/>
    <property type="molecule type" value="Genomic_DNA"/>
</dbReference>
<keyword evidence="3" id="KW-1185">Reference proteome</keyword>